<dbReference type="Pfam" id="PF08263">
    <property type="entry name" value="LRRNT_2"/>
    <property type="match status" value="1"/>
</dbReference>
<evidence type="ECO:0000256" key="1">
    <source>
        <dbReference type="ARBA" id="ARBA00004370"/>
    </source>
</evidence>
<evidence type="ECO:0000256" key="7">
    <source>
        <dbReference type="ARBA" id="ARBA00022840"/>
    </source>
</evidence>
<dbReference type="InterPro" id="IPR001611">
    <property type="entry name" value="Leu-rich_rpt"/>
</dbReference>
<evidence type="ECO:0000256" key="2">
    <source>
        <dbReference type="ARBA" id="ARBA00022614"/>
    </source>
</evidence>
<feature type="domain" description="Leucine-rich repeat-containing N-terminal plant-type" evidence="13">
    <location>
        <begin position="28"/>
        <end position="65"/>
    </location>
</feature>
<evidence type="ECO:0000256" key="12">
    <source>
        <dbReference type="SAM" id="SignalP"/>
    </source>
</evidence>
<dbReference type="FunFam" id="3.80.10.10:FF:000234">
    <property type="entry name" value="Probable inactive receptor kinase RLK902"/>
    <property type="match status" value="1"/>
</dbReference>
<keyword evidence="14" id="KW-0675">Receptor</keyword>
<evidence type="ECO:0000259" key="13">
    <source>
        <dbReference type="Pfam" id="PF08263"/>
    </source>
</evidence>
<keyword evidence="2" id="KW-0433">Leucine-rich repeat</keyword>
<feature type="non-terminal residue" evidence="14">
    <location>
        <position position="323"/>
    </location>
</feature>
<evidence type="ECO:0000313" key="14">
    <source>
        <dbReference type="EMBL" id="JAT62641.1"/>
    </source>
</evidence>
<dbReference type="InterPro" id="IPR003591">
    <property type="entry name" value="Leu-rich_rpt_typical-subtyp"/>
</dbReference>
<dbReference type="GO" id="GO:0016020">
    <property type="term" value="C:membrane"/>
    <property type="evidence" value="ECO:0007669"/>
    <property type="project" value="UniProtKB-SubCell"/>
</dbReference>
<reference evidence="14" key="1">
    <citation type="submission" date="2015-07" db="EMBL/GenBank/DDBJ databases">
        <title>Transcriptome Assembly of Anthurium amnicola.</title>
        <authorList>
            <person name="Suzuki J."/>
        </authorList>
    </citation>
    <scope>NUCLEOTIDE SEQUENCE</scope>
</reference>
<dbReference type="EMBL" id="GDJX01005295">
    <property type="protein sequence ID" value="JAT62641.1"/>
    <property type="molecule type" value="Transcribed_RNA"/>
</dbReference>
<dbReference type="PANTHER" id="PTHR48010:SF55">
    <property type="entry name" value="OS01G0607900 PROTEIN"/>
    <property type="match status" value="1"/>
</dbReference>
<organism evidence="14">
    <name type="scientific">Anthurium amnicola</name>
    <dbReference type="NCBI Taxonomy" id="1678845"/>
    <lineage>
        <taxon>Eukaryota</taxon>
        <taxon>Viridiplantae</taxon>
        <taxon>Streptophyta</taxon>
        <taxon>Embryophyta</taxon>
        <taxon>Tracheophyta</taxon>
        <taxon>Spermatophyta</taxon>
        <taxon>Magnoliopsida</taxon>
        <taxon>Liliopsida</taxon>
        <taxon>Araceae</taxon>
        <taxon>Pothoideae</taxon>
        <taxon>Potheae</taxon>
        <taxon>Anthurium</taxon>
    </lineage>
</organism>
<keyword evidence="4 12" id="KW-0732">Signal</keyword>
<keyword evidence="14" id="KW-0418">Kinase</keyword>
<keyword evidence="6" id="KW-0547">Nucleotide-binding</keyword>
<keyword evidence="3 11" id="KW-0812">Transmembrane</keyword>
<dbReference type="InterPro" id="IPR050994">
    <property type="entry name" value="At_inactive_RLKs"/>
</dbReference>
<evidence type="ECO:0000256" key="4">
    <source>
        <dbReference type="ARBA" id="ARBA00022729"/>
    </source>
</evidence>
<dbReference type="Gene3D" id="3.80.10.10">
    <property type="entry name" value="Ribonuclease Inhibitor"/>
    <property type="match status" value="2"/>
</dbReference>
<evidence type="ECO:0000256" key="5">
    <source>
        <dbReference type="ARBA" id="ARBA00022737"/>
    </source>
</evidence>
<dbReference type="SUPFAM" id="SSF52058">
    <property type="entry name" value="L domain-like"/>
    <property type="match status" value="1"/>
</dbReference>
<name>A0A1D1Z6Y2_9ARAE</name>
<dbReference type="AlphaFoldDB" id="A0A1D1Z6Y2"/>
<dbReference type="InterPro" id="IPR013210">
    <property type="entry name" value="LRR_N_plant-typ"/>
</dbReference>
<gene>
    <name evidence="14" type="primary">At2g26730_4</name>
    <name evidence="14" type="ORF">g.40339</name>
</gene>
<keyword evidence="9 11" id="KW-0472">Membrane</keyword>
<feature type="chain" id="PRO_5008900777" evidence="12">
    <location>
        <begin position="23"/>
        <end position="323"/>
    </location>
</feature>
<feature type="region of interest" description="Disordered" evidence="10">
    <location>
        <begin position="279"/>
        <end position="306"/>
    </location>
</feature>
<dbReference type="SMART" id="SM00369">
    <property type="entry name" value="LRR_TYP"/>
    <property type="match status" value="3"/>
</dbReference>
<comment type="subcellular location">
    <subcellularLocation>
        <location evidence="1">Membrane</location>
    </subcellularLocation>
</comment>
<protein>
    <submittedName>
        <fullName evidence="14">Putative inactive receptor kinase At2g26730</fullName>
    </submittedName>
</protein>
<evidence type="ECO:0000256" key="9">
    <source>
        <dbReference type="ARBA" id="ARBA00023136"/>
    </source>
</evidence>
<dbReference type="GO" id="GO:0016301">
    <property type="term" value="F:kinase activity"/>
    <property type="evidence" value="ECO:0007669"/>
    <property type="project" value="UniProtKB-KW"/>
</dbReference>
<proteinExistence type="predicted"/>
<dbReference type="GO" id="GO:0005524">
    <property type="term" value="F:ATP binding"/>
    <property type="evidence" value="ECO:0007669"/>
    <property type="project" value="UniProtKB-KW"/>
</dbReference>
<evidence type="ECO:0000256" key="11">
    <source>
        <dbReference type="SAM" id="Phobius"/>
    </source>
</evidence>
<evidence type="ECO:0000256" key="6">
    <source>
        <dbReference type="ARBA" id="ARBA00022741"/>
    </source>
</evidence>
<evidence type="ECO:0000256" key="10">
    <source>
        <dbReference type="SAM" id="MobiDB-lite"/>
    </source>
</evidence>
<dbReference type="Pfam" id="PF13855">
    <property type="entry name" value="LRR_8"/>
    <property type="match status" value="2"/>
</dbReference>
<sequence>MAALRPLLLCLLLCCLAAGAAGPPEPPEEEKAALLAFLAQTPHEDRVRWDASAGSPCAWTGVSCDAGGSHVVALRLPGVGLVGPIPPNTLSRLPALRVLSLRDNRLSGSLPADLAGLPFLRALYLQGNLLSGELPAWLPGLPRLTRLDLSGNHLTGSIPASLGNLTRLTGLFLDGNGFSGALPAIDLPGMTGFDVSRNGLEGPIPEPLRRFPASSFAGNLGLCGGPLAPCNPPISCPAEDQGRDKLVAAISVASGAVLLLALLLLLVFCCRRRRKPKTQKAPAPEVAGETADAGGEGEEREGERNELVFMGKGGYRFGVEELL</sequence>
<evidence type="ECO:0000256" key="3">
    <source>
        <dbReference type="ARBA" id="ARBA00022692"/>
    </source>
</evidence>
<keyword evidence="8 11" id="KW-1133">Transmembrane helix</keyword>
<evidence type="ECO:0000256" key="8">
    <source>
        <dbReference type="ARBA" id="ARBA00022989"/>
    </source>
</evidence>
<keyword evidence="14" id="KW-0808">Transferase</keyword>
<feature type="transmembrane region" description="Helical" evidence="11">
    <location>
        <begin position="246"/>
        <end position="270"/>
    </location>
</feature>
<dbReference type="PANTHER" id="PTHR48010">
    <property type="entry name" value="OS05G0588300 PROTEIN"/>
    <property type="match status" value="1"/>
</dbReference>
<keyword evidence="7" id="KW-0067">ATP-binding</keyword>
<dbReference type="InterPro" id="IPR032675">
    <property type="entry name" value="LRR_dom_sf"/>
</dbReference>
<accession>A0A1D1Z6Y2</accession>
<feature type="signal peptide" evidence="12">
    <location>
        <begin position="1"/>
        <end position="22"/>
    </location>
</feature>
<keyword evidence="5" id="KW-0677">Repeat</keyword>